<dbReference type="CDD" id="cd00392">
    <property type="entry name" value="Ribosomal_L13"/>
    <property type="match status" value="1"/>
</dbReference>
<comment type="subunit">
    <text evidence="4">Part of the 50S ribosomal subunit.</text>
</comment>
<dbReference type="Gene3D" id="3.90.1180.10">
    <property type="entry name" value="Ribosomal protein L13"/>
    <property type="match status" value="1"/>
</dbReference>
<evidence type="ECO:0000256" key="4">
    <source>
        <dbReference type="HAMAP-Rule" id="MF_01366"/>
    </source>
</evidence>
<dbReference type="SUPFAM" id="SSF52161">
    <property type="entry name" value="Ribosomal protein L13"/>
    <property type="match status" value="1"/>
</dbReference>
<dbReference type="PANTHER" id="PTHR11545:SF2">
    <property type="entry name" value="LARGE RIBOSOMAL SUBUNIT PROTEIN UL13M"/>
    <property type="match status" value="1"/>
</dbReference>
<dbReference type="GO" id="GO:0003735">
    <property type="term" value="F:structural constituent of ribosome"/>
    <property type="evidence" value="ECO:0007669"/>
    <property type="project" value="InterPro"/>
</dbReference>
<dbReference type="InterPro" id="IPR036899">
    <property type="entry name" value="Ribosomal_uL13_sf"/>
</dbReference>
<keyword evidence="2 4" id="KW-0689">Ribosomal protein</keyword>
<organism evidence="5 6">
    <name type="scientific">Candidatus Komeilibacteria bacterium RIFOXYC1_FULL_37_11</name>
    <dbReference type="NCBI Taxonomy" id="1798555"/>
    <lineage>
        <taxon>Bacteria</taxon>
        <taxon>Candidatus Komeiliibacteriota</taxon>
    </lineage>
</organism>
<dbReference type="InterPro" id="IPR005823">
    <property type="entry name" value="Ribosomal_uL13_bac-type"/>
</dbReference>
<keyword evidence="3 4" id="KW-0687">Ribonucleoprotein</keyword>
<evidence type="ECO:0000313" key="5">
    <source>
        <dbReference type="EMBL" id="OGY94660.1"/>
    </source>
</evidence>
<comment type="function">
    <text evidence="4">This protein is one of the early assembly proteins of the 50S ribosomal subunit, although it is not seen to bind rRNA by itself. It is important during the early stages of 50S assembly.</text>
</comment>
<dbReference type="GO" id="GO:0005840">
    <property type="term" value="C:ribosome"/>
    <property type="evidence" value="ECO:0007669"/>
    <property type="project" value="UniProtKB-KW"/>
</dbReference>
<dbReference type="HAMAP" id="MF_01366">
    <property type="entry name" value="Ribosomal_uL13"/>
    <property type="match status" value="1"/>
</dbReference>
<dbReference type="InterPro" id="IPR005822">
    <property type="entry name" value="Ribosomal_uL13"/>
</dbReference>
<protein>
    <recommendedName>
        <fullName evidence="4">Large ribosomal subunit protein uL13</fullName>
    </recommendedName>
</protein>
<dbReference type="GO" id="GO:0017148">
    <property type="term" value="P:negative regulation of translation"/>
    <property type="evidence" value="ECO:0007669"/>
    <property type="project" value="TreeGrafter"/>
</dbReference>
<evidence type="ECO:0000256" key="1">
    <source>
        <dbReference type="ARBA" id="ARBA00006227"/>
    </source>
</evidence>
<evidence type="ECO:0000256" key="3">
    <source>
        <dbReference type="ARBA" id="ARBA00023274"/>
    </source>
</evidence>
<gene>
    <name evidence="4" type="primary">rplM</name>
    <name evidence="5" type="ORF">A2406_02440</name>
</gene>
<evidence type="ECO:0000256" key="2">
    <source>
        <dbReference type="ARBA" id="ARBA00022980"/>
    </source>
</evidence>
<comment type="similarity">
    <text evidence="1 4">Belongs to the universal ribosomal protein uL13 family.</text>
</comment>
<dbReference type="GO" id="GO:0006412">
    <property type="term" value="P:translation"/>
    <property type="evidence" value="ECO:0007669"/>
    <property type="project" value="UniProtKB-UniRule"/>
</dbReference>
<dbReference type="Pfam" id="PF00572">
    <property type="entry name" value="Ribosomal_L13"/>
    <property type="match status" value="1"/>
</dbReference>
<accession>A0A1G2C250</accession>
<dbReference type="AlphaFoldDB" id="A0A1G2C250"/>
<dbReference type="EMBL" id="MHKQ01000005">
    <property type="protein sequence ID" value="OGY94660.1"/>
    <property type="molecule type" value="Genomic_DNA"/>
</dbReference>
<reference evidence="5 6" key="1">
    <citation type="journal article" date="2016" name="Nat. Commun.">
        <title>Thousands of microbial genomes shed light on interconnected biogeochemical processes in an aquifer system.</title>
        <authorList>
            <person name="Anantharaman K."/>
            <person name="Brown C.T."/>
            <person name="Hug L.A."/>
            <person name="Sharon I."/>
            <person name="Castelle C.J."/>
            <person name="Probst A.J."/>
            <person name="Thomas B.C."/>
            <person name="Singh A."/>
            <person name="Wilkins M.J."/>
            <person name="Karaoz U."/>
            <person name="Brodie E.L."/>
            <person name="Williams K.H."/>
            <person name="Hubbard S.S."/>
            <person name="Banfield J.F."/>
        </authorList>
    </citation>
    <scope>NUCLEOTIDE SEQUENCE [LARGE SCALE GENOMIC DNA]</scope>
</reference>
<dbReference type="Proteomes" id="UP000177626">
    <property type="component" value="Unassembled WGS sequence"/>
</dbReference>
<dbReference type="NCBIfam" id="TIGR01066">
    <property type="entry name" value="rplM_bact"/>
    <property type="match status" value="1"/>
</dbReference>
<comment type="caution">
    <text evidence="5">The sequence shown here is derived from an EMBL/GenBank/DDBJ whole genome shotgun (WGS) entry which is preliminary data.</text>
</comment>
<dbReference type="GO" id="GO:0003729">
    <property type="term" value="F:mRNA binding"/>
    <property type="evidence" value="ECO:0007669"/>
    <property type="project" value="TreeGrafter"/>
</dbReference>
<dbReference type="GO" id="GO:1990904">
    <property type="term" value="C:ribonucleoprotein complex"/>
    <property type="evidence" value="ECO:0007669"/>
    <property type="project" value="UniProtKB-KW"/>
</dbReference>
<sequence length="115" mass="12939">MERNTHKIDATGKIAGRLSSKIAMLLQGKNKADYQPQIDGGDTVEVSNVAAMKFSGKKLETKVYYRTTGYPGGIRNKSLKDMMAKTPDQVLRQMVRLMLPDNKLRANRIKRLKIS</sequence>
<dbReference type="PANTHER" id="PTHR11545">
    <property type="entry name" value="RIBOSOMAL PROTEIN L13"/>
    <property type="match status" value="1"/>
</dbReference>
<name>A0A1G2C250_9BACT</name>
<evidence type="ECO:0000313" key="6">
    <source>
        <dbReference type="Proteomes" id="UP000177626"/>
    </source>
</evidence>
<dbReference type="PIRSF" id="PIRSF002181">
    <property type="entry name" value="Ribosomal_L13"/>
    <property type="match status" value="1"/>
</dbReference>
<proteinExistence type="inferred from homology"/>